<dbReference type="EMBL" id="JACIDO010000005">
    <property type="protein sequence ID" value="MBB3936641.1"/>
    <property type="molecule type" value="Genomic_DNA"/>
</dbReference>
<comment type="caution">
    <text evidence="3">The sequence shown here is derived from an EMBL/GenBank/DDBJ whole genome shotgun (WGS) entry which is preliminary data.</text>
</comment>
<reference evidence="3 4" key="1">
    <citation type="submission" date="2020-08" db="EMBL/GenBank/DDBJ databases">
        <title>Genomic Encyclopedia of Type Strains, Phase IV (KMG-IV): sequencing the most valuable type-strain genomes for metagenomic binning, comparative biology and taxonomic classification.</title>
        <authorList>
            <person name="Goeker M."/>
        </authorList>
    </citation>
    <scope>NUCLEOTIDE SEQUENCE [LARGE SCALE GENOMIC DNA]</scope>
    <source>
        <strain evidence="3 4">DSM 25024</strain>
    </source>
</reference>
<protein>
    <recommendedName>
        <fullName evidence="2">TadE-like domain-containing protein</fullName>
    </recommendedName>
</protein>
<dbReference type="InterPro" id="IPR012495">
    <property type="entry name" value="TadE-like_dom"/>
</dbReference>
<proteinExistence type="predicted"/>
<evidence type="ECO:0000256" key="1">
    <source>
        <dbReference type="SAM" id="Phobius"/>
    </source>
</evidence>
<keyword evidence="1" id="KW-1133">Transmembrane helix</keyword>
<keyword evidence="4" id="KW-1185">Reference proteome</keyword>
<feature type="transmembrane region" description="Helical" evidence="1">
    <location>
        <begin position="20"/>
        <end position="42"/>
    </location>
</feature>
<evidence type="ECO:0000313" key="4">
    <source>
        <dbReference type="Proteomes" id="UP000531216"/>
    </source>
</evidence>
<evidence type="ECO:0000259" key="2">
    <source>
        <dbReference type="Pfam" id="PF07811"/>
    </source>
</evidence>
<feature type="domain" description="TadE-like" evidence="2">
    <location>
        <begin position="14"/>
        <end position="56"/>
    </location>
</feature>
<accession>A0A7W6BZM2</accession>
<dbReference type="RefSeq" id="WP_175526807.1">
    <property type="nucleotide sequence ID" value="NZ_CP181348.1"/>
</dbReference>
<evidence type="ECO:0000313" key="3">
    <source>
        <dbReference type="EMBL" id="MBB3936641.1"/>
    </source>
</evidence>
<sequence>MQLRLISFAKDKTGSAAVEFALVGSLFLTLLLGHVEVGYLLFLQHRLDDATIAASRSIMLGVSQRASDDTVEKFKTNRICPALRPFFDCSRLIVEGGILPDSAPAFDADTWKRRAVGSQSSGQYCLGATGQYMFLRVSYPQRPIVGQILPAGMFSTYGGERVTMLTSYAAWRNEPVEAKKTGPCQ</sequence>
<name>A0A7W6BZM2_9HYPH</name>
<keyword evidence="1" id="KW-0472">Membrane</keyword>
<dbReference type="Pfam" id="PF07811">
    <property type="entry name" value="TadE"/>
    <property type="match status" value="1"/>
</dbReference>
<dbReference type="Proteomes" id="UP000531216">
    <property type="component" value="Unassembled WGS sequence"/>
</dbReference>
<organism evidence="3 4">
    <name type="scientific">Aureimonas phyllosphaerae</name>
    <dbReference type="NCBI Taxonomy" id="1166078"/>
    <lineage>
        <taxon>Bacteria</taxon>
        <taxon>Pseudomonadati</taxon>
        <taxon>Pseudomonadota</taxon>
        <taxon>Alphaproteobacteria</taxon>
        <taxon>Hyphomicrobiales</taxon>
        <taxon>Aurantimonadaceae</taxon>
        <taxon>Aureimonas</taxon>
    </lineage>
</organism>
<keyword evidence="1" id="KW-0812">Transmembrane</keyword>
<dbReference type="AlphaFoldDB" id="A0A7W6BZM2"/>
<gene>
    <name evidence="3" type="ORF">GGR05_002795</name>
</gene>